<feature type="non-terminal residue" evidence="6">
    <location>
        <position position="334"/>
    </location>
</feature>
<feature type="domain" description="REM-1" evidence="5">
    <location>
        <begin position="182"/>
        <end position="261"/>
    </location>
</feature>
<feature type="compositionally biased region" description="Polar residues" evidence="4">
    <location>
        <begin position="273"/>
        <end position="282"/>
    </location>
</feature>
<gene>
    <name evidence="6" type="ORF">MNOR_LOCUS4134</name>
</gene>
<sequence length="334" mass="37585">MYVCICMYMGNNDRFKLWIPGPIHIPGFAVVVASTGLPIIHELTHKYGLQAELGDATLAQKLEELREHIRKEIRKELKIKEGAENLKKVTTDRRTLSDVHHMVKDANVKLTALQLELQELESQILLTQGQGGSSVETAFTNNLGLYHKVRNAGKDPPLSPMALDPHDTTSHHLEPLSLASSIDPREQRLSTLDQRLLSLEKQLDIEQKVKAGAENMIQMYSSGPMRDKKLLSEATQMLGDSKAKIEYIKMRRIKVQQSKTENGLDAEGKSKGESSGTYNLETPTDVRVEELIHRLHVECRCMEGAKNAVRMLQANKLAADKKYLQELPVNKIIH</sequence>
<dbReference type="SUPFAM" id="SSF46585">
    <property type="entry name" value="HR1 repeat"/>
    <property type="match status" value="3"/>
</dbReference>
<feature type="region of interest" description="Disordered" evidence="4">
    <location>
        <begin position="258"/>
        <end position="282"/>
    </location>
</feature>
<dbReference type="CDD" id="cd11623">
    <property type="entry name" value="HR1_PKN_2"/>
    <property type="match status" value="1"/>
</dbReference>
<protein>
    <recommendedName>
        <fullName evidence="5">REM-1 domain-containing protein</fullName>
    </recommendedName>
</protein>
<evidence type="ECO:0000256" key="3">
    <source>
        <dbReference type="SAM" id="Coils"/>
    </source>
</evidence>
<accession>A0AAV2PSH6</accession>
<organism evidence="6 7">
    <name type="scientific">Meganyctiphanes norvegica</name>
    <name type="common">Northern krill</name>
    <name type="synonym">Thysanopoda norvegica</name>
    <dbReference type="NCBI Taxonomy" id="48144"/>
    <lineage>
        <taxon>Eukaryota</taxon>
        <taxon>Metazoa</taxon>
        <taxon>Ecdysozoa</taxon>
        <taxon>Arthropoda</taxon>
        <taxon>Crustacea</taxon>
        <taxon>Multicrustacea</taxon>
        <taxon>Malacostraca</taxon>
        <taxon>Eumalacostraca</taxon>
        <taxon>Eucarida</taxon>
        <taxon>Euphausiacea</taxon>
        <taxon>Euphausiidae</taxon>
        <taxon>Meganyctiphanes</taxon>
    </lineage>
</organism>
<dbReference type="GO" id="GO:0004674">
    <property type="term" value="F:protein serine/threonine kinase activity"/>
    <property type="evidence" value="ECO:0007669"/>
    <property type="project" value="InterPro"/>
</dbReference>
<dbReference type="CDD" id="cd11622">
    <property type="entry name" value="HR1_PKN_1"/>
    <property type="match status" value="1"/>
</dbReference>
<keyword evidence="1" id="KW-0677">Repeat</keyword>
<dbReference type="FunFam" id="1.10.287.160:FF:000002">
    <property type="entry name" value="Putative serine/threonine-protein kinase N2"/>
    <property type="match status" value="1"/>
</dbReference>
<evidence type="ECO:0000256" key="1">
    <source>
        <dbReference type="ARBA" id="ARBA00022737"/>
    </source>
</evidence>
<dbReference type="InterPro" id="IPR037313">
    <property type="entry name" value="PKN_HR1_1"/>
</dbReference>
<evidence type="ECO:0000313" key="6">
    <source>
        <dbReference type="EMBL" id="CAL4064501.1"/>
    </source>
</evidence>
<comment type="caution">
    <text evidence="6">The sequence shown here is derived from an EMBL/GenBank/DDBJ whole genome shotgun (WGS) entry which is preliminary data.</text>
</comment>
<keyword evidence="7" id="KW-1185">Reference proteome</keyword>
<reference evidence="6 7" key="1">
    <citation type="submission" date="2024-05" db="EMBL/GenBank/DDBJ databases">
        <authorList>
            <person name="Wallberg A."/>
        </authorList>
    </citation>
    <scope>NUCLEOTIDE SEQUENCE [LARGE SCALE GENOMIC DNA]</scope>
</reference>
<dbReference type="EMBL" id="CAXKWB010001500">
    <property type="protein sequence ID" value="CAL4064501.1"/>
    <property type="molecule type" value="Genomic_DNA"/>
</dbReference>
<dbReference type="GO" id="GO:0031267">
    <property type="term" value="F:small GTPase binding"/>
    <property type="evidence" value="ECO:0007669"/>
    <property type="project" value="InterPro"/>
</dbReference>
<dbReference type="GO" id="GO:0007165">
    <property type="term" value="P:signal transduction"/>
    <property type="evidence" value="ECO:0007669"/>
    <property type="project" value="InterPro"/>
</dbReference>
<proteinExistence type="predicted"/>
<evidence type="ECO:0000259" key="5">
    <source>
        <dbReference type="PROSITE" id="PS51860"/>
    </source>
</evidence>
<name>A0AAV2PSH6_MEGNR</name>
<dbReference type="InterPro" id="IPR011072">
    <property type="entry name" value="HR1_rho-bd"/>
</dbReference>
<dbReference type="PROSITE" id="PS51860">
    <property type="entry name" value="REM_1"/>
    <property type="match status" value="2"/>
</dbReference>
<dbReference type="Proteomes" id="UP001497623">
    <property type="component" value="Unassembled WGS sequence"/>
</dbReference>
<evidence type="ECO:0000256" key="4">
    <source>
        <dbReference type="SAM" id="MobiDB-lite"/>
    </source>
</evidence>
<dbReference type="Pfam" id="PF02185">
    <property type="entry name" value="HR1"/>
    <property type="match status" value="2"/>
</dbReference>
<evidence type="ECO:0000256" key="2">
    <source>
        <dbReference type="PROSITE-ProRule" id="PRU01207"/>
    </source>
</evidence>
<dbReference type="FunFam" id="1.10.287.160:FF:000003">
    <property type="entry name" value="Putative serine/threonine-protein kinase N2"/>
    <property type="match status" value="1"/>
</dbReference>
<evidence type="ECO:0000313" key="7">
    <source>
        <dbReference type="Proteomes" id="UP001497623"/>
    </source>
</evidence>
<keyword evidence="2 3" id="KW-0175">Coiled coil</keyword>
<dbReference type="InterPro" id="IPR036274">
    <property type="entry name" value="HR1_rpt_sf"/>
</dbReference>
<dbReference type="Gene3D" id="1.10.287.160">
    <property type="entry name" value="HR1 repeat"/>
    <property type="match status" value="3"/>
</dbReference>
<feature type="coiled-coil region" evidence="3">
    <location>
        <begin position="103"/>
        <end position="130"/>
    </location>
</feature>
<dbReference type="AlphaFoldDB" id="A0AAV2PSH6"/>
<feature type="domain" description="REM-1" evidence="5">
    <location>
        <begin position="48"/>
        <end position="126"/>
    </location>
</feature>
<dbReference type="SMART" id="SM00742">
    <property type="entry name" value="Hr1"/>
    <property type="match status" value="3"/>
</dbReference>